<evidence type="ECO:0000313" key="1">
    <source>
        <dbReference type="EMBL" id="KAF2809139.1"/>
    </source>
</evidence>
<proteinExistence type="predicted"/>
<name>A0A6A6YKQ9_9PEZI</name>
<organism evidence="1">
    <name type="scientific">Mytilinidion resinicola</name>
    <dbReference type="NCBI Taxonomy" id="574789"/>
    <lineage>
        <taxon>Eukaryota</taxon>
        <taxon>Fungi</taxon>
        <taxon>Dikarya</taxon>
        <taxon>Ascomycota</taxon>
        <taxon>Pezizomycotina</taxon>
        <taxon>Dothideomycetes</taxon>
        <taxon>Pleosporomycetidae</taxon>
        <taxon>Mytilinidiales</taxon>
        <taxon>Mytilinidiaceae</taxon>
        <taxon>Mytilinidion</taxon>
    </lineage>
</organism>
<dbReference type="EMBL" id="MU003702">
    <property type="protein sequence ID" value="KAF2809139.1"/>
    <property type="molecule type" value="Genomic_DNA"/>
</dbReference>
<evidence type="ECO:0000313" key="2">
    <source>
        <dbReference type="Proteomes" id="UP000504636"/>
    </source>
</evidence>
<sequence length="56" mass="6257">MQQRQKVKKVVFTIPEEPTVEQNCGVEDGVAKSASGRPQRLSITPKRYANSIITIE</sequence>
<reference evidence="3" key="3">
    <citation type="submission" date="2025-04" db="UniProtKB">
        <authorList>
            <consortium name="RefSeq"/>
        </authorList>
    </citation>
    <scope>IDENTIFICATION</scope>
    <source>
        <strain evidence="3">CBS 304.34</strain>
    </source>
</reference>
<dbReference type="Proteomes" id="UP000504636">
    <property type="component" value="Unplaced"/>
</dbReference>
<dbReference type="AlphaFoldDB" id="A0A6A6YKQ9"/>
<keyword evidence="2" id="KW-1185">Reference proteome</keyword>
<reference evidence="3" key="2">
    <citation type="submission" date="2020-04" db="EMBL/GenBank/DDBJ databases">
        <authorList>
            <consortium name="NCBI Genome Project"/>
        </authorList>
    </citation>
    <scope>NUCLEOTIDE SEQUENCE</scope>
    <source>
        <strain evidence="3">CBS 304.34</strain>
    </source>
</reference>
<accession>A0A6A6YKQ9</accession>
<evidence type="ECO:0000313" key="3">
    <source>
        <dbReference type="RefSeq" id="XP_033576103.1"/>
    </source>
</evidence>
<reference evidence="1 3" key="1">
    <citation type="journal article" date="2020" name="Stud. Mycol.">
        <title>101 Dothideomycetes genomes: a test case for predicting lifestyles and emergence of pathogens.</title>
        <authorList>
            <person name="Haridas S."/>
            <person name="Albert R."/>
            <person name="Binder M."/>
            <person name="Bloem J."/>
            <person name="Labutti K."/>
            <person name="Salamov A."/>
            <person name="Andreopoulos B."/>
            <person name="Baker S."/>
            <person name="Barry K."/>
            <person name="Bills G."/>
            <person name="Bluhm B."/>
            <person name="Cannon C."/>
            <person name="Castanera R."/>
            <person name="Culley D."/>
            <person name="Daum C."/>
            <person name="Ezra D."/>
            <person name="Gonzalez J."/>
            <person name="Henrissat B."/>
            <person name="Kuo A."/>
            <person name="Liang C."/>
            <person name="Lipzen A."/>
            <person name="Lutzoni F."/>
            <person name="Magnuson J."/>
            <person name="Mondo S."/>
            <person name="Nolan M."/>
            <person name="Ohm R."/>
            <person name="Pangilinan J."/>
            <person name="Park H.-J."/>
            <person name="Ramirez L."/>
            <person name="Alfaro M."/>
            <person name="Sun H."/>
            <person name="Tritt A."/>
            <person name="Yoshinaga Y."/>
            <person name="Zwiers L.-H."/>
            <person name="Turgeon B."/>
            <person name="Goodwin S."/>
            <person name="Spatafora J."/>
            <person name="Crous P."/>
            <person name="Grigoriev I."/>
        </authorList>
    </citation>
    <scope>NUCLEOTIDE SEQUENCE</scope>
    <source>
        <strain evidence="1 3">CBS 304.34</strain>
    </source>
</reference>
<protein>
    <submittedName>
        <fullName evidence="1 3">Uncharacterized protein</fullName>
    </submittedName>
</protein>
<dbReference type="RefSeq" id="XP_033576103.1">
    <property type="nucleotide sequence ID" value="XM_033720184.1"/>
</dbReference>
<gene>
    <name evidence="1 3" type="ORF">BDZ99DRAFT_463945</name>
</gene>
<dbReference type="GeneID" id="54461077"/>